<sequence>MGRSGSISLLLSLGDGKSSSCARFQKVSRLTDVAFAQLPADDTNAERGEVNDGIHSFDWSSIPRPDPIPRTLCEWASRILSTSDPLEKVAYTQYAGQAFRQGECRVIARGRWNHDLQWTTPPKEQPPIRPPRPESVRCVKPGAEGKRGKAGTERSRIALLHALANIEQWAIDLAWDIIARAPRLSALAARTETNPCPQSTLPVQFYTDFVKIAIDEAKHFTLLQKRLMELGSYFGELPVHHGLWDSAMETSENLFARLSIIHLVHEARGLDVNPVTIRKFQAAGDQASVAALNVIHLDEITHVSAGHRWLTYLCANHPTPLNPIDVFRDEVRKNFVGRLKGPFNESDRMQAGLSKAWYDGLSGEKASRHAQGVHREEVPGG</sequence>
<gene>
    <name evidence="2" type="ORF">MPSI1_003861</name>
</gene>
<dbReference type="CDD" id="cd00657">
    <property type="entry name" value="Ferritin_like"/>
    <property type="match status" value="1"/>
</dbReference>
<accession>A0AAF0F9M5</accession>
<evidence type="ECO:0000256" key="1">
    <source>
        <dbReference type="SAM" id="MobiDB-lite"/>
    </source>
</evidence>
<dbReference type="PANTHER" id="PTHR42782">
    <property type="entry name" value="SI:CH73-314G15.3"/>
    <property type="match status" value="1"/>
</dbReference>
<protein>
    <recommendedName>
        <fullName evidence="4">DUF455-domain-containing protein</fullName>
    </recommendedName>
</protein>
<keyword evidence="3" id="KW-1185">Reference proteome</keyword>
<name>A0AAF0F9M5_9BASI</name>
<dbReference type="Pfam" id="PF04305">
    <property type="entry name" value="DUF455"/>
    <property type="match status" value="1"/>
</dbReference>
<dbReference type="InterPro" id="IPR007402">
    <property type="entry name" value="DUF455"/>
</dbReference>
<dbReference type="PANTHER" id="PTHR42782:SF2">
    <property type="entry name" value="3-OXOACYL-[ACYL-CARRIER-PROTEIN] SYNTHASE-LIKE PROTEIN"/>
    <property type="match status" value="1"/>
</dbReference>
<reference evidence="2" key="1">
    <citation type="submission" date="2023-02" db="EMBL/GenBank/DDBJ databases">
        <title>Mating type loci evolution in Malassezia.</title>
        <authorList>
            <person name="Coelho M.A."/>
        </authorList>
    </citation>
    <scope>NUCLEOTIDE SEQUENCE</scope>
    <source>
        <strain evidence="2">CBS 14136</strain>
    </source>
</reference>
<feature type="region of interest" description="Disordered" evidence="1">
    <location>
        <begin position="116"/>
        <end position="135"/>
    </location>
</feature>
<evidence type="ECO:0000313" key="2">
    <source>
        <dbReference type="EMBL" id="WFD45183.1"/>
    </source>
</evidence>
<organism evidence="2 3">
    <name type="scientific">Malassezia psittaci</name>
    <dbReference type="NCBI Taxonomy" id="1821823"/>
    <lineage>
        <taxon>Eukaryota</taxon>
        <taxon>Fungi</taxon>
        <taxon>Dikarya</taxon>
        <taxon>Basidiomycota</taxon>
        <taxon>Ustilaginomycotina</taxon>
        <taxon>Malasseziomycetes</taxon>
        <taxon>Malasseziales</taxon>
        <taxon>Malasseziaceae</taxon>
        <taxon>Malassezia</taxon>
    </lineage>
</organism>
<dbReference type="Proteomes" id="UP001214628">
    <property type="component" value="Chromosome 7"/>
</dbReference>
<dbReference type="AlphaFoldDB" id="A0AAF0F9M5"/>
<proteinExistence type="predicted"/>
<dbReference type="SUPFAM" id="SSF47240">
    <property type="entry name" value="Ferritin-like"/>
    <property type="match status" value="1"/>
</dbReference>
<evidence type="ECO:0008006" key="4">
    <source>
        <dbReference type="Google" id="ProtNLM"/>
    </source>
</evidence>
<evidence type="ECO:0000313" key="3">
    <source>
        <dbReference type="Proteomes" id="UP001214628"/>
    </source>
</evidence>
<dbReference type="EMBL" id="CP118381">
    <property type="protein sequence ID" value="WFD45183.1"/>
    <property type="molecule type" value="Genomic_DNA"/>
</dbReference>
<dbReference type="InterPro" id="IPR009078">
    <property type="entry name" value="Ferritin-like_SF"/>
</dbReference>